<evidence type="ECO:0000313" key="2">
    <source>
        <dbReference type="EMBL" id="MBO8433522.1"/>
    </source>
</evidence>
<sequence length="222" mass="25860">MIQYGPHDKMCDLICEDHFMLFVLSRFGIPMGFGDSDIEEVCKRNGVDVKTFLAIVNMNLHGDGILPKVDKDLHPEAIVKYLHNSHDYFLDYRLPSIRTRLLEAMDGEKDVAVVVMRYFDEYVAEVRKHMEYEEKVVFPYIRALVQGDSGDDYHISIFRKQHSDIESRLTELRDILIKYYTGKTGHVFHAVLFDIFTCADDLRQHNTVEDCLLVPLIELLEK</sequence>
<dbReference type="EMBL" id="JADIMZ010000145">
    <property type="protein sequence ID" value="MBO8433522.1"/>
    <property type="molecule type" value="Genomic_DNA"/>
</dbReference>
<gene>
    <name evidence="2" type="ORF">IAB08_09585</name>
</gene>
<proteinExistence type="predicted"/>
<reference evidence="2" key="2">
    <citation type="journal article" date="2021" name="PeerJ">
        <title>Extensive microbial diversity within the chicken gut microbiome revealed by metagenomics and culture.</title>
        <authorList>
            <person name="Gilroy R."/>
            <person name="Ravi A."/>
            <person name="Getino M."/>
            <person name="Pursley I."/>
            <person name="Horton D.L."/>
            <person name="Alikhan N.F."/>
            <person name="Baker D."/>
            <person name="Gharbi K."/>
            <person name="Hall N."/>
            <person name="Watson M."/>
            <person name="Adriaenssens E.M."/>
            <person name="Foster-Nyarko E."/>
            <person name="Jarju S."/>
            <person name="Secka A."/>
            <person name="Antonio M."/>
            <person name="Oren A."/>
            <person name="Chaudhuri R.R."/>
            <person name="La Ragione R."/>
            <person name="Hildebrand F."/>
            <person name="Pallen M.J."/>
        </authorList>
    </citation>
    <scope>NUCLEOTIDE SEQUENCE</scope>
    <source>
        <strain evidence="2">2889</strain>
    </source>
</reference>
<protein>
    <submittedName>
        <fullName evidence="2">Hemerythrin domain-containing protein</fullName>
    </submittedName>
</protein>
<reference evidence="2" key="1">
    <citation type="submission" date="2020-10" db="EMBL/GenBank/DDBJ databases">
        <authorList>
            <person name="Gilroy R."/>
        </authorList>
    </citation>
    <scope>NUCLEOTIDE SEQUENCE</scope>
    <source>
        <strain evidence="2">2889</strain>
    </source>
</reference>
<dbReference type="InterPro" id="IPR012312">
    <property type="entry name" value="Hemerythrin-like"/>
</dbReference>
<dbReference type="Proteomes" id="UP000823612">
    <property type="component" value="Unassembled WGS sequence"/>
</dbReference>
<dbReference type="Pfam" id="PF01814">
    <property type="entry name" value="Hemerythrin"/>
    <property type="match status" value="1"/>
</dbReference>
<dbReference type="AlphaFoldDB" id="A0A9D9H364"/>
<dbReference type="Gene3D" id="1.20.120.520">
    <property type="entry name" value="nmb1532 protein domain like"/>
    <property type="match status" value="1"/>
</dbReference>
<comment type="caution">
    <text evidence="2">The sequence shown here is derived from an EMBL/GenBank/DDBJ whole genome shotgun (WGS) entry which is preliminary data.</text>
</comment>
<organism evidence="2 3">
    <name type="scientific">Candidatus Pullibacteroides excrementavium</name>
    <dbReference type="NCBI Taxonomy" id="2840905"/>
    <lineage>
        <taxon>Bacteria</taxon>
        <taxon>Pseudomonadati</taxon>
        <taxon>Bacteroidota</taxon>
        <taxon>Bacteroidia</taxon>
        <taxon>Bacteroidales</taxon>
        <taxon>Candidatus Pullibacteroides</taxon>
    </lineage>
</organism>
<evidence type="ECO:0000259" key="1">
    <source>
        <dbReference type="Pfam" id="PF01814"/>
    </source>
</evidence>
<evidence type="ECO:0000313" key="3">
    <source>
        <dbReference type="Proteomes" id="UP000823612"/>
    </source>
</evidence>
<accession>A0A9D9H364</accession>
<feature type="domain" description="Hemerythrin-like" evidence="1">
    <location>
        <begin position="78"/>
        <end position="217"/>
    </location>
</feature>
<name>A0A9D9H364_9BACT</name>